<evidence type="ECO:0000313" key="3">
    <source>
        <dbReference type="Proteomes" id="UP000236178"/>
    </source>
</evidence>
<dbReference type="PANTHER" id="PTHR14140:SF27">
    <property type="entry name" value="OS04G0289800 PROTEIN"/>
    <property type="match status" value="1"/>
</dbReference>
<dbReference type="InterPro" id="IPR015947">
    <property type="entry name" value="PUA-like_sf"/>
</dbReference>
<dbReference type="SUPFAM" id="SSF88697">
    <property type="entry name" value="PUA domain-like"/>
    <property type="match status" value="1"/>
</dbReference>
<dbReference type="PANTHER" id="PTHR14140">
    <property type="entry name" value="E3 UBIQUITIN-PROTEIN LIGASE UHRF-RELATED"/>
    <property type="match status" value="1"/>
</dbReference>
<reference evidence="2 3" key="1">
    <citation type="submission" date="2017-12" db="EMBL/GenBank/DDBJ databases">
        <title>Streptomyces populusis sp. nov., a novel endophytic actinobacterium isolated from stems of Populus adenopoda Maxim.</title>
        <authorList>
            <person name="Wang Z."/>
        </authorList>
    </citation>
    <scope>NUCLEOTIDE SEQUENCE [LARGE SCALE GENOMIC DNA]</scope>
    <source>
        <strain evidence="2 3">A249</strain>
    </source>
</reference>
<protein>
    <recommendedName>
        <fullName evidence="1">YDG domain-containing protein</fullName>
    </recommendedName>
</protein>
<evidence type="ECO:0000313" key="2">
    <source>
        <dbReference type="EMBL" id="PKT70479.1"/>
    </source>
</evidence>
<keyword evidence="3" id="KW-1185">Reference proteome</keyword>
<dbReference type="OrthoDB" id="4464809at2"/>
<dbReference type="InterPro" id="IPR036987">
    <property type="entry name" value="SRA-YDG_sf"/>
</dbReference>
<dbReference type="EMBL" id="PJOS01000050">
    <property type="protein sequence ID" value="PKT70479.1"/>
    <property type="molecule type" value="Genomic_DNA"/>
</dbReference>
<dbReference type="AlphaFoldDB" id="A0A2I0SKN2"/>
<organism evidence="2 3">
    <name type="scientific">Streptomyces populi</name>
    <dbReference type="NCBI Taxonomy" id="2058924"/>
    <lineage>
        <taxon>Bacteria</taxon>
        <taxon>Bacillati</taxon>
        <taxon>Actinomycetota</taxon>
        <taxon>Actinomycetes</taxon>
        <taxon>Kitasatosporales</taxon>
        <taxon>Streptomycetaceae</taxon>
        <taxon>Streptomyces</taxon>
    </lineage>
</organism>
<accession>A0A2I0SKN2</accession>
<proteinExistence type="predicted"/>
<dbReference type="InterPro" id="IPR003105">
    <property type="entry name" value="SRA_YDG"/>
</dbReference>
<dbReference type="InterPro" id="IPR045134">
    <property type="entry name" value="UHRF1/2-like"/>
</dbReference>
<dbReference type="GO" id="GO:0061630">
    <property type="term" value="F:ubiquitin protein ligase activity"/>
    <property type="evidence" value="ECO:0007669"/>
    <property type="project" value="TreeGrafter"/>
</dbReference>
<name>A0A2I0SKN2_9ACTN</name>
<comment type="caution">
    <text evidence="2">The sequence shown here is derived from an EMBL/GenBank/DDBJ whole genome shotgun (WGS) entry which is preliminary data.</text>
</comment>
<evidence type="ECO:0000259" key="1">
    <source>
        <dbReference type="PROSITE" id="PS51015"/>
    </source>
</evidence>
<dbReference type="RefSeq" id="WP_103551651.1">
    <property type="nucleotide sequence ID" value="NZ_JBHJSK010000008.1"/>
</dbReference>
<dbReference type="GO" id="GO:0016567">
    <property type="term" value="P:protein ubiquitination"/>
    <property type="evidence" value="ECO:0007669"/>
    <property type="project" value="TreeGrafter"/>
</dbReference>
<dbReference type="Proteomes" id="UP000236178">
    <property type="component" value="Unassembled WGS sequence"/>
</dbReference>
<dbReference type="SMART" id="SM00466">
    <property type="entry name" value="SRA"/>
    <property type="match status" value="1"/>
</dbReference>
<dbReference type="Pfam" id="PF02182">
    <property type="entry name" value="SAD_SRA"/>
    <property type="match status" value="1"/>
</dbReference>
<feature type="domain" description="YDG" evidence="1">
    <location>
        <begin position="3"/>
        <end position="145"/>
    </location>
</feature>
<sequence>MIGEVPDVVVGQRYESRRLVHEAGAHRPLRARICGTKKTGAESIIVSGDHKDDEDSGKVIIYTGHGGQDASKNQVGNQTLEDPGNAALVTSHTEGLPVRVIRGAHKGSVYAPATGYRYDGLYRVTSYGSRLGLDGFLIWQFRLETYQDTPAPEVNPAFTAALDEMRRVRRLKPDDRGSEAYAEWQDQMATALESMTEVLPVEADRLWALARAKSARREAVEIRSRRSP</sequence>
<gene>
    <name evidence="2" type="ORF">CW362_24290</name>
</gene>
<dbReference type="GO" id="GO:0044027">
    <property type="term" value="P:negative regulation of gene expression via chromosomal CpG island methylation"/>
    <property type="evidence" value="ECO:0007669"/>
    <property type="project" value="TreeGrafter"/>
</dbReference>
<dbReference type="PROSITE" id="PS51015">
    <property type="entry name" value="YDG"/>
    <property type="match status" value="1"/>
</dbReference>
<dbReference type="Gene3D" id="2.30.280.10">
    <property type="entry name" value="SRA-YDG"/>
    <property type="match status" value="1"/>
</dbReference>